<dbReference type="PROSITE" id="PS51708">
    <property type="entry name" value="CHAD"/>
    <property type="match status" value="1"/>
</dbReference>
<evidence type="ECO:0000313" key="4">
    <source>
        <dbReference type="Proteomes" id="UP001596045"/>
    </source>
</evidence>
<dbReference type="RefSeq" id="WP_378999324.1">
    <property type="nucleotide sequence ID" value="NZ_JBHSMT010000028.1"/>
</dbReference>
<dbReference type="Gene3D" id="1.40.20.10">
    <property type="entry name" value="CHAD domain"/>
    <property type="match status" value="1"/>
</dbReference>
<dbReference type="Proteomes" id="UP001596045">
    <property type="component" value="Unassembled WGS sequence"/>
</dbReference>
<dbReference type="SUPFAM" id="SSF55154">
    <property type="entry name" value="CYTH-like phosphatases"/>
    <property type="match status" value="1"/>
</dbReference>
<dbReference type="InterPro" id="IPR038186">
    <property type="entry name" value="CHAD_dom_sf"/>
</dbReference>
<dbReference type="SMART" id="SM01118">
    <property type="entry name" value="CYTH"/>
    <property type="match status" value="1"/>
</dbReference>
<name>A0ABW0MCG5_9BURK</name>
<dbReference type="Pfam" id="PF05235">
    <property type="entry name" value="CHAD"/>
    <property type="match status" value="1"/>
</dbReference>
<organism evidence="3 4">
    <name type="scientific">Paraherbaspirillum soli</name>
    <dbReference type="NCBI Taxonomy" id="631222"/>
    <lineage>
        <taxon>Bacteria</taxon>
        <taxon>Pseudomonadati</taxon>
        <taxon>Pseudomonadota</taxon>
        <taxon>Betaproteobacteria</taxon>
        <taxon>Burkholderiales</taxon>
        <taxon>Oxalobacteraceae</taxon>
        <taxon>Paraherbaspirillum</taxon>
    </lineage>
</organism>
<dbReference type="SMART" id="SM00880">
    <property type="entry name" value="CHAD"/>
    <property type="match status" value="1"/>
</dbReference>
<dbReference type="Gene3D" id="2.40.320.10">
    <property type="entry name" value="Hypothetical Protein Pfu-838710-001"/>
    <property type="match status" value="1"/>
</dbReference>
<keyword evidence="4" id="KW-1185">Reference proteome</keyword>
<evidence type="ECO:0000259" key="1">
    <source>
        <dbReference type="PROSITE" id="PS51707"/>
    </source>
</evidence>
<accession>A0ABW0MCG5</accession>
<dbReference type="InterPro" id="IPR023577">
    <property type="entry name" value="CYTH_domain"/>
</dbReference>
<dbReference type="Pfam" id="PF01928">
    <property type="entry name" value="CYTH"/>
    <property type="match status" value="1"/>
</dbReference>
<reference evidence="4" key="1">
    <citation type="journal article" date="2019" name="Int. J. Syst. Evol. Microbiol.">
        <title>The Global Catalogue of Microorganisms (GCM) 10K type strain sequencing project: providing services to taxonomists for standard genome sequencing and annotation.</title>
        <authorList>
            <consortium name="The Broad Institute Genomics Platform"/>
            <consortium name="The Broad Institute Genome Sequencing Center for Infectious Disease"/>
            <person name="Wu L."/>
            <person name="Ma J."/>
        </authorList>
    </citation>
    <scope>NUCLEOTIDE SEQUENCE [LARGE SCALE GENOMIC DNA]</scope>
    <source>
        <strain evidence="4">JCM 17066</strain>
    </source>
</reference>
<dbReference type="PANTHER" id="PTHR39569:SF1">
    <property type="entry name" value="INORGANIC TRIPHOSPHATASE"/>
    <property type="match status" value="1"/>
</dbReference>
<feature type="domain" description="CYTH" evidence="1">
    <location>
        <begin position="1"/>
        <end position="209"/>
    </location>
</feature>
<dbReference type="CDD" id="cd07756">
    <property type="entry name" value="CYTH-like_Pase_CHAD"/>
    <property type="match status" value="1"/>
</dbReference>
<dbReference type="InterPro" id="IPR033469">
    <property type="entry name" value="CYTH-like_dom_sf"/>
</dbReference>
<evidence type="ECO:0000313" key="3">
    <source>
        <dbReference type="EMBL" id="MFC5475745.1"/>
    </source>
</evidence>
<sequence>MELELKLLLDPAEVGAFRRHPLLKQTATGKPRTQQLTSIYFDTPELYLKQNEAALRVRKVGRSWVQTFKGGGRVEAGLHQRHEWESEVGGANPDLSALRALAEADDSPLAQLLSDPTLAKRLTPIFTTEFQRTIWLLRLADGAEVELALDQGTVQHGRQQLPISEVELELKAGDAGSLFDLALALQDKVALRVGNISKAERGYGLHVPQPPAVIKAETFELDPALDVEQGFQVIAGDCLAQIQGNESGVVFGSDPESVHQMRIGLRRLRAAFDVFGRALPNPVEILAELDWLGGELGPARDWQVLADETLANVAVRCPDAPQLTALCELALRQARTQRKVAVAAVDSVRYARLMLLLASWLQGQHWRDVLLESDSETADQLALLAMPLKQFAQEKLALLQQKLRKRGKQLKHGDAQLRHRTRIAAKKTRYVAEFFQSYFPSRRTHAYLAALMTLQDTLGGANDRAVAAQLLQQLVRKQPKLAAGSGFVSGFYAADSRRELRKIVRLWHGFIALKPPVKSK</sequence>
<dbReference type="InterPro" id="IPR007899">
    <property type="entry name" value="CHAD_dom"/>
</dbReference>
<dbReference type="EMBL" id="JBHSMT010000028">
    <property type="protein sequence ID" value="MFC5475745.1"/>
    <property type="molecule type" value="Genomic_DNA"/>
</dbReference>
<proteinExistence type="predicted"/>
<dbReference type="InterPro" id="IPR039013">
    <property type="entry name" value="YgiF"/>
</dbReference>
<feature type="domain" description="CHAD" evidence="2">
    <location>
        <begin position="224"/>
        <end position="512"/>
    </location>
</feature>
<evidence type="ECO:0000259" key="2">
    <source>
        <dbReference type="PROSITE" id="PS51708"/>
    </source>
</evidence>
<comment type="caution">
    <text evidence="3">The sequence shown here is derived from an EMBL/GenBank/DDBJ whole genome shotgun (WGS) entry which is preliminary data.</text>
</comment>
<dbReference type="PANTHER" id="PTHR39569">
    <property type="entry name" value="INORGANIC TRIPHOSPHATASE"/>
    <property type="match status" value="1"/>
</dbReference>
<dbReference type="PROSITE" id="PS51707">
    <property type="entry name" value="CYTH"/>
    <property type="match status" value="1"/>
</dbReference>
<gene>
    <name evidence="3" type="ORF">ACFPM8_17415</name>
</gene>
<protein>
    <submittedName>
        <fullName evidence="3">CHAD domain-containing protein</fullName>
    </submittedName>
</protein>